<gene>
    <name evidence="2" type="ORF">LCGC14_1134790</name>
</gene>
<reference evidence="2" key="1">
    <citation type="journal article" date="2015" name="Nature">
        <title>Complex archaea that bridge the gap between prokaryotes and eukaryotes.</title>
        <authorList>
            <person name="Spang A."/>
            <person name="Saw J.H."/>
            <person name="Jorgensen S.L."/>
            <person name="Zaremba-Niedzwiedzka K."/>
            <person name="Martijn J."/>
            <person name="Lind A.E."/>
            <person name="van Eijk R."/>
            <person name="Schleper C."/>
            <person name="Guy L."/>
            <person name="Ettema T.J."/>
        </authorList>
    </citation>
    <scope>NUCLEOTIDE SEQUENCE</scope>
</reference>
<organism evidence="2">
    <name type="scientific">marine sediment metagenome</name>
    <dbReference type="NCBI Taxonomy" id="412755"/>
    <lineage>
        <taxon>unclassified sequences</taxon>
        <taxon>metagenomes</taxon>
        <taxon>ecological metagenomes</taxon>
    </lineage>
</organism>
<evidence type="ECO:0000313" key="2">
    <source>
        <dbReference type="EMBL" id="KKN00740.1"/>
    </source>
</evidence>
<dbReference type="EMBL" id="LAZR01005340">
    <property type="protein sequence ID" value="KKN00740.1"/>
    <property type="molecule type" value="Genomic_DNA"/>
</dbReference>
<feature type="region of interest" description="Disordered" evidence="1">
    <location>
        <begin position="35"/>
        <end position="59"/>
    </location>
</feature>
<name>A0A0F9M048_9ZZZZ</name>
<accession>A0A0F9M048</accession>
<evidence type="ECO:0000256" key="1">
    <source>
        <dbReference type="SAM" id="MobiDB-lite"/>
    </source>
</evidence>
<proteinExistence type="predicted"/>
<sequence>MPLPIERLTKGSSLATIRAAISDSVAILIKEGKTPKQAAGQAFGMARDQTGKPLKRHKT</sequence>
<protein>
    <submittedName>
        <fullName evidence="2">Uncharacterized protein</fullName>
    </submittedName>
</protein>
<comment type="caution">
    <text evidence="2">The sequence shown here is derived from an EMBL/GenBank/DDBJ whole genome shotgun (WGS) entry which is preliminary data.</text>
</comment>
<dbReference type="AlphaFoldDB" id="A0A0F9M048"/>